<dbReference type="EMBL" id="CADCTF010000015">
    <property type="protein sequence ID" value="CAA9215910.1"/>
    <property type="molecule type" value="Genomic_DNA"/>
</dbReference>
<sequence length="141" mass="15660">EAQPLADPRHVRRPRVPRCAALLGVPAVPGPQRSRWRLHRRAGSRRGSRPALRRGRRRRGPPHRSRGAGADARPGSRARGAHRCCSVARRRPVPRVGEAQRGSPAARDGEDHDRAALRHRRLLRGGRPGAGRPADDRRRGM</sequence>
<feature type="non-terminal residue" evidence="2">
    <location>
        <position position="141"/>
    </location>
</feature>
<proteinExistence type="predicted"/>
<reference evidence="2" key="1">
    <citation type="submission" date="2020-02" db="EMBL/GenBank/DDBJ databases">
        <authorList>
            <person name="Meier V. D."/>
        </authorList>
    </citation>
    <scope>NUCLEOTIDE SEQUENCE</scope>
    <source>
        <strain evidence="2">AVDCRST_MAG50</strain>
    </source>
</reference>
<evidence type="ECO:0000256" key="1">
    <source>
        <dbReference type="SAM" id="MobiDB-lite"/>
    </source>
</evidence>
<accession>A0A6J4H619</accession>
<protein>
    <submittedName>
        <fullName evidence="2">Na(+) H(+) antiporter subunit B</fullName>
    </submittedName>
</protein>
<feature type="region of interest" description="Disordered" evidence="1">
    <location>
        <begin position="24"/>
        <end position="141"/>
    </location>
</feature>
<dbReference type="AlphaFoldDB" id="A0A6J4H619"/>
<gene>
    <name evidence="2" type="ORF">AVDCRST_MAG50-217</name>
</gene>
<feature type="compositionally biased region" description="Basic residues" evidence="1">
    <location>
        <begin position="34"/>
        <end position="66"/>
    </location>
</feature>
<feature type="non-terminal residue" evidence="2">
    <location>
        <position position="1"/>
    </location>
</feature>
<name>A0A6J4H619_9ACTN</name>
<evidence type="ECO:0000313" key="2">
    <source>
        <dbReference type="EMBL" id="CAA9215910.1"/>
    </source>
</evidence>
<feature type="compositionally biased region" description="Basic and acidic residues" evidence="1">
    <location>
        <begin position="107"/>
        <end position="116"/>
    </location>
</feature>
<organism evidence="2">
    <name type="scientific">uncultured Acidimicrobiales bacterium</name>
    <dbReference type="NCBI Taxonomy" id="310071"/>
    <lineage>
        <taxon>Bacteria</taxon>
        <taxon>Bacillati</taxon>
        <taxon>Actinomycetota</taxon>
        <taxon>Acidimicrobiia</taxon>
        <taxon>Acidimicrobiales</taxon>
        <taxon>environmental samples</taxon>
    </lineage>
</organism>